<keyword evidence="4" id="KW-1185">Reference proteome</keyword>
<evidence type="ECO:0000313" key="3">
    <source>
        <dbReference type="EMBL" id="MBA4543501.1"/>
    </source>
</evidence>
<reference evidence="3 4" key="1">
    <citation type="submission" date="2020-07" db="EMBL/GenBank/DDBJ databases">
        <authorList>
            <person name="Feng H."/>
        </authorList>
    </citation>
    <scope>NUCLEOTIDE SEQUENCE [LARGE SCALE GENOMIC DNA]</scope>
    <source>
        <strain evidence="4">s-11</strain>
    </source>
</reference>
<dbReference type="EMBL" id="JACEIP010000017">
    <property type="protein sequence ID" value="MBA4543501.1"/>
    <property type="molecule type" value="Genomic_DNA"/>
</dbReference>
<dbReference type="InterPro" id="IPR008278">
    <property type="entry name" value="4-PPantetheinyl_Trfase_dom"/>
</dbReference>
<dbReference type="SUPFAM" id="SSF56214">
    <property type="entry name" value="4'-phosphopantetheinyl transferase"/>
    <property type="match status" value="2"/>
</dbReference>
<dbReference type="RefSeq" id="WP_160173856.1">
    <property type="nucleotide sequence ID" value="NZ_JACEIP010000017.1"/>
</dbReference>
<feature type="domain" description="4'-phosphopantetheinyl transferase" evidence="2">
    <location>
        <begin position="129"/>
        <end position="218"/>
    </location>
</feature>
<dbReference type="Pfam" id="PF01648">
    <property type="entry name" value="ACPS"/>
    <property type="match status" value="1"/>
</dbReference>
<accession>A0A7W1XBB5</accession>
<evidence type="ECO:0000256" key="1">
    <source>
        <dbReference type="ARBA" id="ARBA00022679"/>
    </source>
</evidence>
<sequence>MMASDLPETWTAELILKGMDRNYMAGLCLCYSRRMMAYMQTVKFLQAKEREYFDTLQFERRIKSYLAGRYAGKRAVSFLIGEEKPERVLIEHGIFHQPVAVYPGSSKVQVSITHCDDLGAAIAFPEAVPMGIDIERICPEKKDVLERQLTVREQDLAKSIPFAYETALTLFWTVKESMSKVLKTGLTSSVGIFLIEKTEINDRVIVSHFVHFPQYCAASFIFEPYICSIAYPKRAVWETGMVRDLLDDLSGLLKGGRV</sequence>
<evidence type="ECO:0000259" key="2">
    <source>
        <dbReference type="Pfam" id="PF01648"/>
    </source>
</evidence>
<dbReference type="Gene3D" id="3.90.470.20">
    <property type="entry name" value="4'-phosphopantetheinyl transferase domain"/>
    <property type="match status" value="2"/>
</dbReference>
<name>A0A7W1XBB5_9BACL</name>
<proteinExistence type="predicted"/>
<dbReference type="InterPro" id="IPR037143">
    <property type="entry name" value="4-PPantetheinyl_Trfase_dom_sf"/>
</dbReference>
<dbReference type="OrthoDB" id="9808281at2"/>
<dbReference type="AlphaFoldDB" id="A0A7W1XBB5"/>
<comment type="caution">
    <text evidence="3">The sequence shown here is derived from an EMBL/GenBank/DDBJ whole genome shotgun (WGS) entry which is preliminary data.</text>
</comment>
<dbReference type="GO" id="GO:0000287">
    <property type="term" value="F:magnesium ion binding"/>
    <property type="evidence" value="ECO:0007669"/>
    <property type="project" value="InterPro"/>
</dbReference>
<dbReference type="GO" id="GO:0008897">
    <property type="term" value="F:holo-[acyl-carrier-protein] synthase activity"/>
    <property type="evidence" value="ECO:0007669"/>
    <property type="project" value="InterPro"/>
</dbReference>
<evidence type="ECO:0000313" key="4">
    <source>
        <dbReference type="Proteomes" id="UP000530514"/>
    </source>
</evidence>
<dbReference type="Proteomes" id="UP000530514">
    <property type="component" value="Unassembled WGS sequence"/>
</dbReference>
<keyword evidence="1 3" id="KW-0808">Transferase</keyword>
<protein>
    <submittedName>
        <fullName evidence="3">4'-phosphopantetheinyl transferase superfamily protein</fullName>
    </submittedName>
</protein>
<organism evidence="3 4">
    <name type="scientific">Thermoactinomyces daqus</name>
    <dbReference type="NCBI Taxonomy" id="1329516"/>
    <lineage>
        <taxon>Bacteria</taxon>
        <taxon>Bacillati</taxon>
        <taxon>Bacillota</taxon>
        <taxon>Bacilli</taxon>
        <taxon>Bacillales</taxon>
        <taxon>Thermoactinomycetaceae</taxon>
        <taxon>Thermoactinomyces</taxon>
    </lineage>
</organism>
<gene>
    <name evidence="3" type="ORF">H1164_11405</name>
</gene>